<dbReference type="PANTHER" id="PTHR11271:SF48">
    <property type="entry name" value="AMIDOHYDROLASE-RELATED DOMAIN-CONTAINING PROTEIN"/>
    <property type="match status" value="1"/>
</dbReference>
<evidence type="ECO:0000256" key="4">
    <source>
        <dbReference type="ARBA" id="ARBA00022833"/>
    </source>
</evidence>
<dbReference type="AlphaFoldDB" id="A0A0B1SDG3"/>
<dbReference type="Proteomes" id="UP000053660">
    <property type="component" value="Unassembled WGS sequence"/>
</dbReference>
<keyword evidence="2" id="KW-0479">Metal-binding</keyword>
<organism evidence="6 7">
    <name type="scientific">Oesophagostomum dentatum</name>
    <name type="common">Nodular worm</name>
    <dbReference type="NCBI Taxonomy" id="61180"/>
    <lineage>
        <taxon>Eukaryota</taxon>
        <taxon>Metazoa</taxon>
        <taxon>Ecdysozoa</taxon>
        <taxon>Nematoda</taxon>
        <taxon>Chromadorea</taxon>
        <taxon>Rhabditida</taxon>
        <taxon>Rhabditina</taxon>
        <taxon>Rhabditomorpha</taxon>
        <taxon>Strongyloidea</taxon>
        <taxon>Strongylidae</taxon>
        <taxon>Oesophagostomum</taxon>
    </lineage>
</organism>
<dbReference type="Gene3D" id="3.20.20.140">
    <property type="entry name" value="Metal-dependent hydrolases"/>
    <property type="match status" value="1"/>
</dbReference>
<sequence length="195" mass="22099">ILLPGFVNAHSHAFHRHLRGRSEIGGKAADTFWKWRDNMYALVDGITEEKLYEYCLSTFREMLAAGITSVGEFHYVHHGTGRFDLDKAVLRAAEDAGIRITLIQTFYENAGFDKPALHPVQERFVSDYREFVDNFNELLLNCSKTVTIAVAGKCLNLLRLKKTFAQLRTGLGAKYSQQRAKKMSSIAPFYGDFSL</sequence>
<accession>A0A0B1SDG3</accession>
<dbReference type="PANTHER" id="PTHR11271">
    <property type="entry name" value="GUANINE DEAMINASE"/>
    <property type="match status" value="1"/>
</dbReference>
<dbReference type="InterPro" id="IPR032466">
    <property type="entry name" value="Metal_Hydrolase"/>
</dbReference>
<protein>
    <submittedName>
        <fullName evidence="6">Amidohydrolase family protein</fullName>
    </submittedName>
</protein>
<name>A0A0B1SDG3_OESDE</name>
<comment type="cofactor">
    <cofactor evidence="1">
        <name>Zn(2+)</name>
        <dbReference type="ChEBI" id="CHEBI:29105"/>
    </cofactor>
</comment>
<keyword evidence="3 6" id="KW-0378">Hydrolase</keyword>
<evidence type="ECO:0000256" key="2">
    <source>
        <dbReference type="ARBA" id="ARBA00022723"/>
    </source>
</evidence>
<dbReference type="GO" id="GO:0005829">
    <property type="term" value="C:cytosol"/>
    <property type="evidence" value="ECO:0007669"/>
    <property type="project" value="TreeGrafter"/>
</dbReference>
<evidence type="ECO:0000313" key="7">
    <source>
        <dbReference type="Proteomes" id="UP000053660"/>
    </source>
</evidence>
<dbReference type="SUPFAM" id="SSF51556">
    <property type="entry name" value="Metallo-dependent hydrolases"/>
    <property type="match status" value="1"/>
</dbReference>
<keyword evidence="4" id="KW-0862">Zinc</keyword>
<evidence type="ECO:0000256" key="1">
    <source>
        <dbReference type="ARBA" id="ARBA00001947"/>
    </source>
</evidence>
<keyword evidence="7" id="KW-1185">Reference proteome</keyword>
<dbReference type="GO" id="GO:0046872">
    <property type="term" value="F:metal ion binding"/>
    <property type="evidence" value="ECO:0007669"/>
    <property type="project" value="UniProtKB-KW"/>
</dbReference>
<evidence type="ECO:0000313" key="6">
    <source>
        <dbReference type="EMBL" id="KHJ81557.1"/>
    </source>
</evidence>
<dbReference type="InterPro" id="IPR006680">
    <property type="entry name" value="Amidohydro-rel"/>
</dbReference>
<dbReference type="EMBL" id="KN588313">
    <property type="protein sequence ID" value="KHJ81557.1"/>
    <property type="molecule type" value="Genomic_DNA"/>
</dbReference>
<evidence type="ECO:0000259" key="5">
    <source>
        <dbReference type="Pfam" id="PF01979"/>
    </source>
</evidence>
<dbReference type="Pfam" id="PF01979">
    <property type="entry name" value="Amidohydro_1"/>
    <property type="match status" value="1"/>
</dbReference>
<dbReference type="InterPro" id="IPR051607">
    <property type="entry name" value="Metallo-dep_hydrolases"/>
</dbReference>
<dbReference type="OrthoDB" id="5832990at2759"/>
<proteinExistence type="predicted"/>
<gene>
    <name evidence="6" type="ORF">OESDEN_18756</name>
</gene>
<feature type="domain" description="Amidohydrolase-related" evidence="5">
    <location>
        <begin position="1"/>
        <end position="122"/>
    </location>
</feature>
<feature type="non-terminal residue" evidence="6">
    <location>
        <position position="1"/>
    </location>
</feature>
<reference evidence="6 7" key="1">
    <citation type="submission" date="2014-03" db="EMBL/GenBank/DDBJ databases">
        <title>Draft genome of the hookworm Oesophagostomum dentatum.</title>
        <authorList>
            <person name="Mitreva M."/>
        </authorList>
    </citation>
    <scope>NUCLEOTIDE SEQUENCE [LARGE SCALE GENOMIC DNA]</scope>
    <source>
        <strain evidence="6 7">OD-Hann</strain>
    </source>
</reference>
<evidence type="ECO:0000256" key="3">
    <source>
        <dbReference type="ARBA" id="ARBA00022801"/>
    </source>
</evidence>
<dbReference type="GO" id="GO:0019239">
    <property type="term" value="F:deaminase activity"/>
    <property type="evidence" value="ECO:0007669"/>
    <property type="project" value="TreeGrafter"/>
</dbReference>